<proteinExistence type="predicted"/>
<gene>
    <name evidence="2" type="ORF">Salat_2133100</name>
</gene>
<organism evidence="2 3">
    <name type="scientific">Sesamum alatum</name>
    <dbReference type="NCBI Taxonomy" id="300844"/>
    <lineage>
        <taxon>Eukaryota</taxon>
        <taxon>Viridiplantae</taxon>
        <taxon>Streptophyta</taxon>
        <taxon>Embryophyta</taxon>
        <taxon>Tracheophyta</taxon>
        <taxon>Spermatophyta</taxon>
        <taxon>Magnoliopsida</taxon>
        <taxon>eudicotyledons</taxon>
        <taxon>Gunneridae</taxon>
        <taxon>Pentapetalae</taxon>
        <taxon>asterids</taxon>
        <taxon>lamiids</taxon>
        <taxon>Lamiales</taxon>
        <taxon>Pedaliaceae</taxon>
        <taxon>Sesamum</taxon>
    </lineage>
</organism>
<sequence length="194" mass="22085">MFSEDQQPFLQQDHDATIKQKGLGPGKYLKEKPRINVTDETTTDAIQQNCSQEIAEDSEDDFNYDDLIIAELVDKDRDKELDIHRRSPNDKAVEFDITSTKTRTEGGTKGTKEHYHCTNNYKQLSFTPAWSVEECESDILEIHKETTRTLYRGDTSSHQNTETQETEVASEGEEETTPVYNRFQSLGGRGATSP</sequence>
<feature type="compositionally biased region" description="Polar residues" evidence="1">
    <location>
        <begin position="1"/>
        <end position="10"/>
    </location>
</feature>
<protein>
    <submittedName>
        <fullName evidence="2">Uncharacterized protein</fullName>
    </submittedName>
</protein>
<dbReference type="AlphaFoldDB" id="A0AAE1Y158"/>
<reference evidence="2" key="2">
    <citation type="journal article" date="2024" name="Plant">
        <title>Genomic evolution and insights into agronomic trait innovations of Sesamum species.</title>
        <authorList>
            <person name="Miao H."/>
            <person name="Wang L."/>
            <person name="Qu L."/>
            <person name="Liu H."/>
            <person name="Sun Y."/>
            <person name="Le M."/>
            <person name="Wang Q."/>
            <person name="Wei S."/>
            <person name="Zheng Y."/>
            <person name="Lin W."/>
            <person name="Duan Y."/>
            <person name="Cao H."/>
            <person name="Xiong S."/>
            <person name="Wang X."/>
            <person name="Wei L."/>
            <person name="Li C."/>
            <person name="Ma Q."/>
            <person name="Ju M."/>
            <person name="Zhao R."/>
            <person name="Li G."/>
            <person name="Mu C."/>
            <person name="Tian Q."/>
            <person name="Mei H."/>
            <person name="Zhang T."/>
            <person name="Gao T."/>
            <person name="Zhang H."/>
        </authorList>
    </citation>
    <scope>NUCLEOTIDE SEQUENCE</scope>
    <source>
        <strain evidence="2">3651</strain>
    </source>
</reference>
<dbReference type="EMBL" id="JACGWO010000008">
    <property type="protein sequence ID" value="KAK4421825.1"/>
    <property type="molecule type" value="Genomic_DNA"/>
</dbReference>
<accession>A0AAE1Y158</accession>
<evidence type="ECO:0000256" key="1">
    <source>
        <dbReference type="SAM" id="MobiDB-lite"/>
    </source>
</evidence>
<reference evidence="2" key="1">
    <citation type="submission" date="2020-06" db="EMBL/GenBank/DDBJ databases">
        <authorList>
            <person name="Li T."/>
            <person name="Hu X."/>
            <person name="Zhang T."/>
            <person name="Song X."/>
            <person name="Zhang H."/>
            <person name="Dai N."/>
            <person name="Sheng W."/>
            <person name="Hou X."/>
            <person name="Wei L."/>
        </authorList>
    </citation>
    <scope>NUCLEOTIDE SEQUENCE</scope>
    <source>
        <strain evidence="2">3651</strain>
        <tissue evidence="2">Leaf</tissue>
    </source>
</reference>
<evidence type="ECO:0000313" key="3">
    <source>
        <dbReference type="Proteomes" id="UP001293254"/>
    </source>
</evidence>
<name>A0AAE1Y158_9LAMI</name>
<comment type="caution">
    <text evidence="2">The sequence shown here is derived from an EMBL/GenBank/DDBJ whole genome shotgun (WGS) entry which is preliminary data.</text>
</comment>
<dbReference type="Proteomes" id="UP001293254">
    <property type="component" value="Unassembled WGS sequence"/>
</dbReference>
<feature type="compositionally biased region" description="Acidic residues" evidence="1">
    <location>
        <begin position="164"/>
        <end position="176"/>
    </location>
</feature>
<evidence type="ECO:0000313" key="2">
    <source>
        <dbReference type="EMBL" id="KAK4421825.1"/>
    </source>
</evidence>
<feature type="region of interest" description="Disordered" evidence="1">
    <location>
        <begin position="1"/>
        <end position="44"/>
    </location>
</feature>
<feature type="region of interest" description="Disordered" evidence="1">
    <location>
        <begin position="149"/>
        <end position="194"/>
    </location>
</feature>
<keyword evidence="3" id="KW-1185">Reference proteome</keyword>